<evidence type="ECO:0000259" key="10">
    <source>
        <dbReference type="Pfam" id="PF00749"/>
    </source>
</evidence>
<dbReference type="Pfam" id="PF19269">
    <property type="entry name" value="Anticodon_2"/>
    <property type="match status" value="1"/>
</dbReference>
<keyword evidence="3 9" id="KW-0436">Ligase</keyword>
<dbReference type="HAMAP" id="MF_00022">
    <property type="entry name" value="Glu_tRNA_synth_type1"/>
    <property type="match status" value="1"/>
</dbReference>
<dbReference type="GO" id="GO:0004818">
    <property type="term" value="F:glutamate-tRNA ligase activity"/>
    <property type="evidence" value="ECO:0007669"/>
    <property type="project" value="UniProtKB-EC"/>
</dbReference>
<dbReference type="InterPro" id="IPR049940">
    <property type="entry name" value="GluQ/Sye"/>
</dbReference>
<comment type="caution">
    <text evidence="12">The sequence shown here is derived from an EMBL/GenBank/DDBJ whole genome shotgun (WGS) entry which is preliminary data.</text>
</comment>
<dbReference type="GO" id="GO:0008270">
    <property type="term" value="F:zinc ion binding"/>
    <property type="evidence" value="ECO:0007669"/>
    <property type="project" value="InterPro"/>
</dbReference>
<dbReference type="GO" id="GO:0005829">
    <property type="term" value="C:cytosol"/>
    <property type="evidence" value="ECO:0007669"/>
    <property type="project" value="TreeGrafter"/>
</dbReference>
<sequence length="478" mass="55423">QNPYCSFPTGDPHIGNLYVALINYAFAKRHGGRFILRIEDTDRQRFTPGAEDKFKQALDWLGITPDEGPDQGGPNGPYRQTEKLKVYQQKARELVDAGHAYYCFCTPERLKQMRREQQAKGQQPKYDRHCLGLPPAEIKKRLARNTPHVVRLKIPDKGKTKFTDLVRGEIVFENKLIDDQILLKSDGYPTYHLGVVIDDHKMQISHVIRAEEWISSTPKQILLYRAFGWEPPQFAHLPLLRNPDGSKLSKRRNSVSVLWYQQEGFLPEALKNYLTRLGWSHPQDKEIYDFSEFIKLFDFNRASTSAPVFDIQKLTWLNGVYIREKISPQKYLQYFYDFTPEEIKSLPEAKKKISQIAPLFRERLKKFNEVPKLIDYFFKDISVDKNLLAKQAGSPERAQEMLKSAFDKLSAVKTWNTRSIESALRSLGQEKKWANKEFFMTLRVAATGQTATPPLFNTLHALTQKKVLTRLKKCINPK</sequence>
<dbReference type="InterPro" id="IPR000924">
    <property type="entry name" value="Glu/Gln-tRNA-synth"/>
</dbReference>
<evidence type="ECO:0000313" key="12">
    <source>
        <dbReference type="EMBL" id="OQX50773.1"/>
    </source>
</evidence>
<reference evidence="13" key="1">
    <citation type="submission" date="2017-03" db="EMBL/GenBank/DDBJ databases">
        <title>Novel pathways for hydrocarbon cycling and metabolic interdependencies in hydrothermal sediment communities.</title>
        <authorList>
            <person name="Dombrowski N."/>
            <person name="Seitz K."/>
            <person name="Teske A."/>
            <person name="Baker B."/>
        </authorList>
    </citation>
    <scope>NUCLEOTIDE SEQUENCE [LARGE SCALE GENOMIC DNA]</scope>
</reference>
<dbReference type="CDD" id="cd00808">
    <property type="entry name" value="GluRS_core"/>
    <property type="match status" value="1"/>
</dbReference>
<dbReference type="FunFam" id="3.40.50.620:FF:000045">
    <property type="entry name" value="Glutamate--tRNA ligase, mitochondrial"/>
    <property type="match status" value="1"/>
</dbReference>
<evidence type="ECO:0000256" key="8">
    <source>
        <dbReference type="ARBA" id="ARBA00030865"/>
    </source>
</evidence>
<evidence type="ECO:0000256" key="9">
    <source>
        <dbReference type="RuleBase" id="RU363037"/>
    </source>
</evidence>
<keyword evidence="5 9" id="KW-0067">ATP-binding</keyword>
<dbReference type="SUPFAM" id="SSF52374">
    <property type="entry name" value="Nucleotidylyl transferase"/>
    <property type="match status" value="1"/>
</dbReference>
<dbReference type="EMBL" id="MZGJ01000020">
    <property type="protein sequence ID" value="OQX50773.1"/>
    <property type="molecule type" value="Genomic_DNA"/>
</dbReference>
<feature type="domain" description="Glutamyl/glutaminyl-tRNA synthetase class Ib catalytic" evidence="10">
    <location>
        <begin position="8"/>
        <end position="316"/>
    </location>
</feature>
<dbReference type="EC" id="6.1.1.17" evidence="2"/>
<protein>
    <recommendedName>
        <fullName evidence="2">glutamate--tRNA ligase</fullName>
        <ecNumber evidence="2">6.1.1.17</ecNumber>
    </recommendedName>
    <alternativeName>
        <fullName evidence="8">Glutamyl-tRNA synthetase</fullName>
    </alternativeName>
</protein>
<evidence type="ECO:0000256" key="1">
    <source>
        <dbReference type="ARBA" id="ARBA00007894"/>
    </source>
</evidence>
<dbReference type="PANTHER" id="PTHR43311">
    <property type="entry name" value="GLUTAMATE--TRNA LIGASE"/>
    <property type="match status" value="1"/>
</dbReference>
<accession>A0A1W9NZ01</accession>
<organism evidence="12 13">
    <name type="scientific">candidate division CPR3 bacterium 4484_211</name>
    <dbReference type="NCBI Taxonomy" id="1968527"/>
    <lineage>
        <taxon>Bacteria</taxon>
        <taxon>Bacteria division CPR3</taxon>
    </lineage>
</organism>
<evidence type="ECO:0000259" key="11">
    <source>
        <dbReference type="Pfam" id="PF19269"/>
    </source>
</evidence>
<dbReference type="InterPro" id="IPR033910">
    <property type="entry name" value="GluRS_core"/>
</dbReference>
<dbReference type="Gene3D" id="1.10.10.350">
    <property type="match status" value="1"/>
</dbReference>
<dbReference type="AlphaFoldDB" id="A0A1W9NZ01"/>
<evidence type="ECO:0000256" key="2">
    <source>
        <dbReference type="ARBA" id="ARBA00012835"/>
    </source>
</evidence>
<dbReference type="InterPro" id="IPR001412">
    <property type="entry name" value="aa-tRNA-synth_I_CS"/>
</dbReference>
<evidence type="ECO:0000256" key="6">
    <source>
        <dbReference type="ARBA" id="ARBA00022917"/>
    </source>
</evidence>
<dbReference type="InterPro" id="IPR014729">
    <property type="entry name" value="Rossmann-like_a/b/a_fold"/>
</dbReference>
<dbReference type="GO" id="GO:0006424">
    <property type="term" value="P:glutamyl-tRNA aminoacylation"/>
    <property type="evidence" value="ECO:0007669"/>
    <property type="project" value="InterPro"/>
</dbReference>
<evidence type="ECO:0000256" key="3">
    <source>
        <dbReference type="ARBA" id="ARBA00022598"/>
    </source>
</evidence>
<comment type="similarity">
    <text evidence="1">Belongs to the class-I aminoacyl-tRNA synthetase family. Glutamate--tRNA ligase type 1 subfamily.</text>
</comment>
<evidence type="ECO:0000256" key="7">
    <source>
        <dbReference type="ARBA" id="ARBA00023146"/>
    </source>
</evidence>
<dbReference type="InterPro" id="IPR045462">
    <property type="entry name" value="aa-tRNA-synth_I_cd-bd"/>
</dbReference>
<keyword evidence="6 9" id="KW-0648">Protein biosynthesis</keyword>
<dbReference type="GO" id="GO:0005524">
    <property type="term" value="F:ATP binding"/>
    <property type="evidence" value="ECO:0007669"/>
    <property type="project" value="UniProtKB-KW"/>
</dbReference>
<dbReference type="STRING" id="1968527.B5M47_03260"/>
<dbReference type="PRINTS" id="PR00987">
    <property type="entry name" value="TRNASYNTHGLU"/>
</dbReference>
<dbReference type="InterPro" id="IPR008925">
    <property type="entry name" value="aa_tRNA-synth_I_cd-bd_sf"/>
</dbReference>
<name>A0A1W9NZ01_UNCC3</name>
<dbReference type="PROSITE" id="PS00178">
    <property type="entry name" value="AA_TRNA_LIGASE_I"/>
    <property type="match status" value="1"/>
</dbReference>
<dbReference type="InterPro" id="IPR004527">
    <property type="entry name" value="Glu-tRNA-ligase_bac/mito"/>
</dbReference>
<proteinExistence type="inferred from homology"/>
<dbReference type="PANTHER" id="PTHR43311:SF2">
    <property type="entry name" value="GLUTAMATE--TRNA LIGASE, MITOCHONDRIAL-RELATED"/>
    <property type="match status" value="1"/>
</dbReference>
<dbReference type="InterPro" id="IPR020058">
    <property type="entry name" value="Glu/Gln-tRNA-synth_Ib_cat-dom"/>
</dbReference>
<dbReference type="Gene3D" id="3.40.50.620">
    <property type="entry name" value="HUPs"/>
    <property type="match status" value="1"/>
</dbReference>
<evidence type="ECO:0000256" key="4">
    <source>
        <dbReference type="ARBA" id="ARBA00022741"/>
    </source>
</evidence>
<keyword evidence="7 9" id="KW-0030">Aminoacyl-tRNA synthetase</keyword>
<dbReference type="GO" id="GO:0000049">
    <property type="term" value="F:tRNA binding"/>
    <property type="evidence" value="ECO:0007669"/>
    <property type="project" value="InterPro"/>
</dbReference>
<evidence type="ECO:0000256" key="5">
    <source>
        <dbReference type="ARBA" id="ARBA00022840"/>
    </source>
</evidence>
<gene>
    <name evidence="12" type="ORF">B5M47_03260</name>
</gene>
<feature type="domain" description="Aminoacyl-tRNA synthetase class I anticodon-binding" evidence="11">
    <location>
        <begin position="348"/>
        <end position="475"/>
    </location>
</feature>
<dbReference type="NCBIfam" id="TIGR00464">
    <property type="entry name" value="gltX_bact"/>
    <property type="match status" value="1"/>
</dbReference>
<dbReference type="SUPFAM" id="SSF48163">
    <property type="entry name" value="An anticodon-binding domain of class I aminoacyl-tRNA synthetases"/>
    <property type="match status" value="1"/>
</dbReference>
<dbReference type="Proteomes" id="UP000192520">
    <property type="component" value="Unassembled WGS sequence"/>
</dbReference>
<dbReference type="Pfam" id="PF00749">
    <property type="entry name" value="tRNA-synt_1c"/>
    <property type="match status" value="1"/>
</dbReference>
<feature type="non-terminal residue" evidence="12">
    <location>
        <position position="1"/>
    </location>
</feature>
<keyword evidence="4 9" id="KW-0547">Nucleotide-binding</keyword>
<dbReference type="InterPro" id="IPR020751">
    <property type="entry name" value="aa-tRNA-synth_I_codon-bd_sub2"/>
</dbReference>
<evidence type="ECO:0000313" key="13">
    <source>
        <dbReference type="Proteomes" id="UP000192520"/>
    </source>
</evidence>